<comment type="subcellular location">
    <subcellularLocation>
        <location evidence="1">Nucleus</location>
    </subcellularLocation>
</comment>
<feature type="region of interest" description="Disordered" evidence="13">
    <location>
        <begin position="457"/>
        <end position="479"/>
    </location>
</feature>
<keyword evidence="5" id="KW-0862">Zinc</keyword>
<evidence type="ECO:0000256" key="7">
    <source>
        <dbReference type="ARBA" id="ARBA00023125"/>
    </source>
</evidence>
<keyword evidence="16" id="KW-1185">Reference proteome</keyword>
<dbReference type="InterPro" id="IPR036236">
    <property type="entry name" value="Znf_C2H2_sf"/>
</dbReference>
<keyword evidence="6" id="KW-0805">Transcription regulation</keyword>
<keyword evidence="7" id="KW-0238">DNA-binding</keyword>
<keyword evidence="9" id="KW-0539">Nucleus</keyword>
<evidence type="ECO:0000259" key="14">
    <source>
        <dbReference type="PROSITE" id="PS50157"/>
    </source>
</evidence>
<comment type="similarity">
    <text evidence="10">Belongs to the Sp1 C2H2-type zinc-finger protein family.</text>
</comment>
<dbReference type="GO" id="GO:0000981">
    <property type="term" value="F:DNA-binding transcription factor activity, RNA polymerase II-specific"/>
    <property type="evidence" value="ECO:0007669"/>
    <property type="project" value="TreeGrafter"/>
</dbReference>
<keyword evidence="8" id="KW-0804">Transcription</keyword>
<keyword evidence="3" id="KW-0677">Repeat</keyword>
<evidence type="ECO:0000256" key="9">
    <source>
        <dbReference type="ARBA" id="ARBA00023242"/>
    </source>
</evidence>
<gene>
    <name evidence="15" type="ORF">PV328_002494</name>
</gene>
<evidence type="ECO:0000256" key="3">
    <source>
        <dbReference type="ARBA" id="ARBA00022737"/>
    </source>
</evidence>
<feature type="region of interest" description="Disordered" evidence="13">
    <location>
        <begin position="1"/>
        <end position="39"/>
    </location>
</feature>
<feature type="region of interest" description="Disordered" evidence="13">
    <location>
        <begin position="808"/>
        <end position="869"/>
    </location>
</feature>
<dbReference type="FunFam" id="3.30.160.60:FF:000014">
    <property type="entry name" value="Transcription factor Sp3"/>
    <property type="match status" value="1"/>
</dbReference>
<accession>A0AA39F6D7</accession>
<evidence type="ECO:0000256" key="1">
    <source>
        <dbReference type="ARBA" id="ARBA00004123"/>
    </source>
</evidence>
<evidence type="ECO:0000313" key="16">
    <source>
        <dbReference type="Proteomes" id="UP001168990"/>
    </source>
</evidence>
<keyword evidence="2" id="KW-0479">Metal-binding</keyword>
<feature type="domain" description="C2H2-type" evidence="14">
    <location>
        <begin position="728"/>
        <end position="757"/>
    </location>
</feature>
<dbReference type="SMART" id="SM00355">
    <property type="entry name" value="ZnF_C2H2"/>
    <property type="match status" value="3"/>
</dbReference>
<dbReference type="Proteomes" id="UP001168990">
    <property type="component" value="Unassembled WGS sequence"/>
</dbReference>
<feature type="coiled-coil region" evidence="12">
    <location>
        <begin position="344"/>
        <end position="455"/>
    </location>
</feature>
<organism evidence="15 16">
    <name type="scientific">Microctonus aethiopoides</name>
    <dbReference type="NCBI Taxonomy" id="144406"/>
    <lineage>
        <taxon>Eukaryota</taxon>
        <taxon>Metazoa</taxon>
        <taxon>Ecdysozoa</taxon>
        <taxon>Arthropoda</taxon>
        <taxon>Hexapoda</taxon>
        <taxon>Insecta</taxon>
        <taxon>Pterygota</taxon>
        <taxon>Neoptera</taxon>
        <taxon>Endopterygota</taxon>
        <taxon>Hymenoptera</taxon>
        <taxon>Apocrita</taxon>
        <taxon>Ichneumonoidea</taxon>
        <taxon>Braconidae</taxon>
        <taxon>Euphorinae</taxon>
        <taxon>Microctonus</taxon>
    </lineage>
</organism>
<keyword evidence="4 11" id="KW-0863">Zinc-finger</keyword>
<dbReference type="PANTHER" id="PTHR23235:SF165">
    <property type="entry name" value="TRANSCRIPTION FACTOR BTD"/>
    <property type="match status" value="1"/>
</dbReference>
<name>A0AA39F6D7_9HYME</name>
<feature type="compositionally biased region" description="Basic and acidic residues" evidence="13">
    <location>
        <begin position="833"/>
        <end position="846"/>
    </location>
</feature>
<dbReference type="GO" id="GO:0008270">
    <property type="term" value="F:zinc ion binding"/>
    <property type="evidence" value="ECO:0007669"/>
    <property type="project" value="UniProtKB-KW"/>
</dbReference>
<dbReference type="Pfam" id="PF00096">
    <property type="entry name" value="zf-C2H2"/>
    <property type="match status" value="2"/>
</dbReference>
<evidence type="ECO:0000313" key="15">
    <source>
        <dbReference type="EMBL" id="KAK0163800.1"/>
    </source>
</evidence>
<protein>
    <recommendedName>
        <fullName evidence="14">C2H2-type domain-containing protein</fullName>
    </recommendedName>
</protein>
<evidence type="ECO:0000256" key="8">
    <source>
        <dbReference type="ARBA" id="ARBA00023163"/>
    </source>
</evidence>
<comment type="caution">
    <text evidence="15">The sequence shown here is derived from an EMBL/GenBank/DDBJ whole genome shotgun (WGS) entry which is preliminary data.</text>
</comment>
<reference evidence="15" key="1">
    <citation type="journal article" date="2023" name="bioRxiv">
        <title>Scaffold-level genome assemblies of two parasitoid biocontrol wasps reveal the parthenogenesis mechanism and an associated novel virus.</title>
        <authorList>
            <person name="Inwood S."/>
            <person name="Skelly J."/>
            <person name="Guhlin J."/>
            <person name="Harrop T."/>
            <person name="Goldson S."/>
            <person name="Dearden P."/>
        </authorList>
    </citation>
    <scope>NUCLEOTIDE SEQUENCE</scope>
    <source>
        <strain evidence="15">Irish</strain>
        <tissue evidence="15">Whole body</tissue>
    </source>
</reference>
<evidence type="ECO:0000256" key="5">
    <source>
        <dbReference type="ARBA" id="ARBA00022833"/>
    </source>
</evidence>
<dbReference type="InterPro" id="IPR013087">
    <property type="entry name" value="Znf_C2H2_type"/>
</dbReference>
<proteinExistence type="inferred from homology"/>
<feature type="compositionally biased region" description="Low complexity" evidence="13">
    <location>
        <begin position="18"/>
        <end position="39"/>
    </location>
</feature>
<evidence type="ECO:0000256" key="10">
    <source>
        <dbReference type="ARBA" id="ARBA00038409"/>
    </source>
</evidence>
<dbReference type="AlphaFoldDB" id="A0AA39F6D7"/>
<evidence type="ECO:0000256" key="6">
    <source>
        <dbReference type="ARBA" id="ARBA00023015"/>
    </source>
</evidence>
<feature type="compositionally biased region" description="Low complexity" evidence="13">
    <location>
        <begin position="457"/>
        <end position="475"/>
    </location>
</feature>
<dbReference type="Gene3D" id="3.30.160.60">
    <property type="entry name" value="Classic Zinc Finger"/>
    <property type="match status" value="3"/>
</dbReference>
<dbReference type="GO" id="GO:0000978">
    <property type="term" value="F:RNA polymerase II cis-regulatory region sequence-specific DNA binding"/>
    <property type="evidence" value="ECO:0007669"/>
    <property type="project" value="TreeGrafter"/>
</dbReference>
<dbReference type="PANTHER" id="PTHR23235">
    <property type="entry name" value="KRUEPPEL-LIKE TRANSCRIPTION FACTOR"/>
    <property type="match status" value="1"/>
</dbReference>
<dbReference type="PROSITE" id="PS00028">
    <property type="entry name" value="ZINC_FINGER_C2H2_1"/>
    <property type="match status" value="3"/>
</dbReference>
<dbReference type="FunFam" id="3.30.160.60:FF:001110">
    <property type="entry name" value="Krueppel factor 13"/>
    <property type="match status" value="1"/>
</dbReference>
<evidence type="ECO:0000256" key="13">
    <source>
        <dbReference type="SAM" id="MobiDB-lite"/>
    </source>
</evidence>
<keyword evidence="12" id="KW-0175">Coiled coil</keyword>
<evidence type="ECO:0000256" key="11">
    <source>
        <dbReference type="PROSITE-ProRule" id="PRU00042"/>
    </source>
</evidence>
<dbReference type="GO" id="GO:0005634">
    <property type="term" value="C:nucleus"/>
    <property type="evidence" value="ECO:0007669"/>
    <property type="project" value="UniProtKB-SubCell"/>
</dbReference>
<dbReference type="PROSITE" id="PS50157">
    <property type="entry name" value="ZINC_FINGER_C2H2_2"/>
    <property type="match status" value="3"/>
</dbReference>
<feature type="domain" description="C2H2-type" evidence="14">
    <location>
        <begin position="788"/>
        <end position="815"/>
    </location>
</feature>
<evidence type="ECO:0000256" key="12">
    <source>
        <dbReference type="SAM" id="Coils"/>
    </source>
</evidence>
<sequence>MDGRTIVVQENSEEDQDPLQIQSQPQESQDQQQLEQQVPQPQIRFLSANVLQQLQQQQQHQQDVHQQQHQHGQPQVITLQQLQNFVPMSAQQQHDQQRTQTISVQALPQQFLQSAQLISSQTQAALQQQQQQQQQGQQQQQQNQPQHQQQQLSYSVIPQMQTVNIDGQEALFIPSSAMSSVGTHHQASPTMQFATAGGQQVQLASQQVQLANGQTIITPQPVSLIRAPNGFPTSIIQNFGQTVQLPTGQSVQVRPLQFPMQHVQQTVPVQVPVTANNGQTIYQTVHFPIQALSNVFNMAPTQMIPQITQQIPQMAQIITPNGQIQQVQIANLPQLQSLQGQQVAAQVAQQVAAQQQAAAAAQQQVVQQVAAAQQHQTQQQVVQTVQQQQQAAAHAQQQQQQQQHQVQQQQQVQHVVQQVIQQQQTQHQQQQQQQHQQQQQQAHQQQQQQQQVQAQQAAAASTPTSSTTWTTSVSTPGNVQVVGISPLGRSGGNVITTKDGQKIELSALTRPADGSENDIKLTSIDASQLAAGQVIHIPAAQTAQQTMQPITITGAQGQQLTLISASALTNLTSQQAGMMRGLNVGNGGIMQLQPAGVNTPNGFLQSIPVQNIPGLGNVQVIPASALQPATVQTLPNATGGTPIVTGQTVHLDSSDPSKWQILQTIPTNGTMTPSQPTQHAQALQQQNSGTITVSADGDTKQHRRRVACNCPNCSDGERNRDVSHKRQHVCHIAGCNKVYGKTSHLRAHLRWHTGERPFVCSWQFCGKKFTRSDELQRHRRTHTGEKRFQCPECTKKFMRSDHLTKHIKTHTKIRSTEAATSTQEGSSDSQSSSDDKIIIALHKETEQGDILPGTIEAMESDTPTHVTNE</sequence>
<feature type="domain" description="C2H2-type" evidence="14">
    <location>
        <begin position="758"/>
        <end position="787"/>
    </location>
</feature>
<evidence type="ECO:0000256" key="4">
    <source>
        <dbReference type="ARBA" id="ARBA00022771"/>
    </source>
</evidence>
<evidence type="ECO:0000256" key="2">
    <source>
        <dbReference type="ARBA" id="ARBA00022723"/>
    </source>
</evidence>
<dbReference type="EMBL" id="JAQQBS010001422">
    <property type="protein sequence ID" value="KAK0163800.1"/>
    <property type="molecule type" value="Genomic_DNA"/>
</dbReference>
<reference evidence="15" key="2">
    <citation type="submission" date="2023-03" db="EMBL/GenBank/DDBJ databases">
        <authorList>
            <person name="Inwood S.N."/>
            <person name="Skelly J.G."/>
            <person name="Guhlin J."/>
            <person name="Harrop T.W.R."/>
            <person name="Goldson S.G."/>
            <person name="Dearden P.K."/>
        </authorList>
    </citation>
    <scope>NUCLEOTIDE SEQUENCE</scope>
    <source>
        <strain evidence="15">Irish</strain>
        <tissue evidence="15">Whole body</tissue>
    </source>
</reference>
<dbReference type="SUPFAM" id="SSF57667">
    <property type="entry name" value="beta-beta-alpha zinc fingers"/>
    <property type="match status" value="2"/>
</dbReference>